<name>A0A2P5W5J1_GOSBA</name>
<accession>A0A2P5W5J1</accession>
<evidence type="ECO:0000313" key="1">
    <source>
        <dbReference type="EMBL" id="PPR86341.1"/>
    </source>
</evidence>
<dbReference type="Proteomes" id="UP000239757">
    <property type="component" value="Unassembled WGS sequence"/>
</dbReference>
<gene>
    <name evidence="1" type="ORF">GOBAR_AA34349</name>
</gene>
<dbReference type="EMBL" id="KZ669023">
    <property type="protein sequence ID" value="PPR86341.1"/>
    <property type="molecule type" value="Genomic_DNA"/>
</dbReference>
<reference evidence="1 2" key="1">
    <citation type="submission" date="2015-01" db="EMBL/GenBank/DDBJ databases">
        <title>Genome of allotetraploid Gossypium barbadense reveals genomic plasticity and fiber elongation in cotton evolution.</title>
        <authorList>
            <person name="Chen X."/>
            <person name="Liu X."/>
            <person name="Zhao B."/>
            <person name="Zheng H."/>
            <person name="Hu Y."/>
            <person name="Lu G."/>
            <person name="Yang C."/>
            <person name="Chen J."/>
            <person name="Shan C."/>
            <person name="Zhang L."/>
            <person name="Zhou Y."/>
            <person name="Wang L."/>
            <person name="Guo W."/>
            <person name="Bai Y."/>
            <person name="Ruan J."/>
            <person name="Shangguan X."/>
            <person name="Mao Y."/>
            <person name="Jiang J."/>
            <person name="Zhu Y."/>
            <person name="Lei J."/>
            <person name="Kang H."/>
            <person name="Chen S."/>
            <person name="He X."/>
            <person name="Wang R."/>
            <person name="Wang Y."/>
            <person name="Chen J."/>
            <person name="Wang L."/>
            <person name="Yu S."/>
            <person name="Wang B."/>
            <person name="Wei J."/>
            <person name="Song S."/>
            <person name="Lu X."/>
            <person name="Gao Z."/>
            <person name="Gu W."/>
            <person name="Deng X."/>
            <person name="Ma D."/>
            <person name="Wang S."/>
            <person name="Liang W."/>
            <person name="Fang L."/>
            <person name="Cai C."/>
            <person name="Zhu X."/>
            <person name="Zhou B."/>
            <person name="Zhang Y."/>
            <person name="Chen Z."/>
            <person name="Xu S."/>
            <person name="Zhu R."/>
            <person name="Wang S."/>
            <person name="Zhang T."/>
            <person name="Zhao G."/>
        </authorList>
    </citation>
    <scope>NUCLEOTIDE SEQUENCE [LARGE SCALE GENOMIC DNA]</scope>
    <source>
        <strain evidence="2">cv. Xinhai21</strain>
        <tissue evidence="1">Leaf</tissue>
    </source>
</reference>
<sequence>MRKNHRRDEENREKIVNKRSMLMEGGVWIVRCAVVARPRLHHMAVVTYRIPCLRKFLPYFTRPYRTAVSPFVVWARPKACPCALPCGLENLCFNDSSSLSRWGMAQECEELRPNSRYFLEIILAGWDMGLD</sequence>
<evidence type="ECO:0000313" key="2">
    <source>
        <dbReference type="Proteomes" id="UP000239757"/>
    </source>
</evidence>
<proteinExistence type="predicted"/>
<protein>
    <submittedName>
        <fullName evidence="1">Uncharacterized protein</fullName>
    </submittedName>
</protein>
<dbReference type="AlphaFoldDB" id="A0A2P5W5J1"/>
<organism evidence="1 2">
    <name type="scientific">Gossypium barbadense</name>
    <name type="common">Sea Island cotton</name>
    <name type="synonym">Hibiscus barbadensis</name>
    <dbReference type="NCBI Taxonomy" id="3634"/>
    <lineage>
        <taxon>Eukaryota</taxon>
        <taxon>Viridiplantae</taxon>
        <taxon>Streptophyta</taxon>
        <taxon>Embryophyta</taxon>
        <taxon>Tracheophyta</taxon>
        <taxon>Spermatophyta</taxon>
        <taxon>Magnoliopsida</taxon>
        <taxon>eudicotyledons</taxon>
        <taxon>Gunneridae</taxon>
        <taxon>Pentapetalae</taxon>
        <taxon>rosids</taxon>
        <taxon>malvids</taxon>
        <taxon>Malvales</taxon>
        <taxon>Malvaceae</taxon>
        <taxon>Malvoideae</taxon>
        <taxon>Gossypium</taxon>
    </lineage>
</organism>